<keyword evidence="2" id="KW-1185">Reference proteome</keyword>
<sequence>MQTLALIPRASTVYLASSFPANRQGYGMVTKSAQQRPLSCACSPYPQRANWNFELLGPAVTSLVCKIELKSTIRDPSPTSADDHNLPLGMCRKQLRLTRHKECGHNSFTGDTEFDCLDPQCTISSMHPENCTNGGVPCKCRRFWGRPERVVTAEVEGKCNSYLCNMPANPPGNPSK</sequence>
<dbReference type="EMBL" id="JASNQZ010000015">
    <property type="protein sequence ID" value="KAL0946903.1"/>
    <property type="molecule type" value="Genomic_DNA"/>
</dbReference>
<organism evidence="1 2">
    <name type="scientific">Hohenbuehelia grisea</name>
    <dbReference type="NCBI Taxonomy" id="104357"/>
    <lineage>
        <taxon>Eukaryota</taxon>
        <taxon>Fungi</taxon>
        <taxon>Dikarya</taxon>
        <taxon>Basidiomycota</taxon>
        <taxon>Agaricomycotina</taxon>
        <taxon>Agaricomycetes</taxon>
        <taxon>Agaricomycetidae</taxon>
        <taxon>Agaricales</taxon>
        <taxon>Pleurotineae</taxon>
        <taxon>Pleurotaceae</taxon>
        <taxon>Hohenbuehelia</taxon>
    </lineage>
</organism>
<comment type="caution">
    <text evidence="1">The sequence shown here is derived from an EMBL/GenBank/DDBJ whole genome shotgun (WGS) entry which is preliminary data.</text>
</comment>
<gene>
    <name evidence="1" type="ORF">HGRIS_013064</name>
</gene>
<name>A0ABR3IUG9_9AGAR</name>
<evidence type="ECO:0000313" key="1">
    <source>
        <dbReference type="EMBL" id="KAL0946903.1"/>
    </source>
</evidence>
<dbReference type="Proteomes" id="UP001556367">
    <property type="component" value="Unassembled WGS sequence"/>
</dbReference>
<proteinExistence type="predicted"/>
<evidence type="ECO:0000313" key="2">
    <source>
        <dbReference type="Proteomes" id="UP001556367"/>
    </source>
</evidence>
<protein>
    <submittedName>
        <fullName evidence="1">Uncharacterized protein</fullName>
    </submittedName>
</protein>
<reference evidence="2" key="1">
    <citation type="submission" date="2024-06" db="EMBL/GenBank/DDBJ databases">
        <title>Multi-omics analyses provide insights into the biosynthesis of the anticancer antibiotic pleurotin in Hohenbuehelia grisea.</title>
        <authorList>
            <person name="Weaver J.A."/>
            <person name="Alberti F."/>
        </authorList>
    </citation>
    <scope>NUCLEOTIDE SEQUENCE [LARGE SCALE GENOMIC DNA]</scope>
    <source>
        <strain evidence="2">T-177</strain>
    </source>
</reference>
<accession>A0ABR3IUG9</accession>